<evidence type="ECO:0000256" key="3">
    <source>
        <dbReference type="PROSITE-ProRule" id="PRU00339"/>
    </source>
</evidence>
<evidence type="ECO:0000313" key="5">
    <source>
        <dbReference type="EMBL" id="MDI1493164.1"/>
    </source>
</evidence>
<feature type="region of interest" description="Disordered" evidence="4">
    <location>
        <begin position="411"/>
        <end position="437"/>
    </location>
</feature>
<evidence type="ECO:0000256" key="4">
    <source>
        <dbReference type="SAM" id="MobiDB-lite"/>
    </source>
</evidence>
<dbReference type="SUPFAM" id="SSF48452">
    <property type="entry name" value="TPR-like"/>
    <property type="match status" value="1"/>
</dbReference>
<dbReference type="PROSITE" id="PS50005">
    <property type="entry name" value="TPR"/>
    <property type="match status" value="1"/>
</dbReference>
<evidence type="ECO:0000256" key="1">
    <source>
        <dbReference type="ARBA" id="ARBA00022737"/>
    </source>
</evidence>
<dbReference type="PANTHER" id="PTHR16193">
    <property type="entry name" value="TETRATRICOPEPTIDE REPEAT PROTEIN 27"/>
    <property type="match status" value="1"/>
</dbReference>
<proteinExistence type="predicted"/>
<protein>
    <recommendedName>
        <fullName evidence="7">TPR repeat-containing protein</fullName>
    </recommendedName>
</protein>
<gene>
    <name evidence="5" type="ORF">OHK93_004951</name>
</gene>
<dbReference type="Proteomes" id="UP001161017">
    <property type="component" value="Unassembled WGS sequence"/>
</dbReference>
<evidence type="ECO:0000313" key="6">
    <source>
        <dbReference type="Proteomes" id="UP001161017"/>
    </source>
</evidence>
<organism evidence="5 6">
    <name type="scientific">Ramalina farinacea</name>
    <dbReference type="NCBI Taxonomy" id="258253"/>
    <lineage>
        <taxon>Eukaryota</taxon>
        <taxon>Fungi</taxon>
        <taxon>Dikarya</taxon>
        <taxon>Ascomycota</taxon>
        <taxon>Pezizomycotina</taxon>
        <taxon>Lecanoromycetes</taxon>
        <taxon>OSLEUM clade</taxon>
        <taxon>Lecanoromycetidae</taxon>
        <taxon>Lecanorales</taxon>
        <taxon>Lecanorineae</taxon>
        <taxon>Ramalinaceae</taxon>
        <taxon>Ramalina</taxon>
    </lineage>
</organism>
<keyword evidence="1" id="KW-0677">Repeat</keyword>
<keyword evidence="2 3" id="KW-0802">TPR repeat</keyword>
<dbReference type="Gene3D" id="1.25.40.10">
    <property type="entry name" value="Tetratricopeptide repeat domain"/>
    <property type="match status" value="1"/>
</dbReference>
<dbReference type="SMART" id="SM00028">
    <property type="entry name" value="TPR"/>
    <property type="match status" value="2"/>
</dbReference>
<feature type="compositionally biased region" description="Polar residues" evidence="4">
    <location>
        <begin position="421"/>
        <end position="431"/>
    </location>
</feature>
<sequence length="910" mass="101448">MSHDKSSQADPGKILNSPLARKFFDHAIVDVAAPLRGQESKSDWPESLCSLVEDHFRNAESPSVASQDVVLLARNALESFLQANVTGPPLTWQPTQLIFGKASLSVSADKLAILQSELRASLSIDGEAVYRLLPNVELFVFAKCLLNHASLEESEDSLLWRLRVNVWHQRLLSEVSYTLQDLIYRDLSLLEHVTSADFLIERATIHSLHGFDVKARDDLSTAAKNRRFDFVLTGRLGKRTKFQEKELSQLVVLAKSDDSSDLQSSNSLDAQEQSPVPAPKSLALDDDTLLESIAFSNSQAQYSNSTVEAEENIPPSLRSLEPGHQPLLQPLDSIILIATASSITNTSPEHGLTREEVLPYADRVISGGSSNWQIYTQALLVRSRIEAHKSRTAERGVLQLQALVDQIIAETTPSQPPTDGEMNQTTSQSTFLPRASADKSASASERLEYVHQLASPPRWKLESELADRWVTLGALRTALEIYERLQMWAEVALCWAANDREDKARRIIRRELYNSVITTSTNKLLEDEADTDVGDYHIERTPLPPDAPRLFCILGDLEDSPNAYERAWDVSNQRYARAQRSLGKYYLAHEDPAKAAVAFTKSLKVNPQNHGTWFAKGCVELQLEAWLDATQSFRRAVEIDDTDGESWSNLAVSFLKLSHAAPSASAKSQQEYVRDALIALKQAARHKRESFRIWQNMLTISVKLDPPPYNDIILAQSRLIDILGPKEGETCIDVPVMEALLADAIISSHNNASSSQPANGENPSRTGLERLTIELIEKKIAPLITGSRRLWLLTAKLSIHLQHPLAALTSYEKAWRSQLNKPGWDTGLDTGSKNLWHEVADATIDLLDAYESLGEKEREAGMGQGELVAKDWKFKARSAVRSVLSRAKDAWEDDGQYEVLQQRLRDLKAS</sequence>
<name>A0AA43QWW3_9LECA</name>
<dbReference type="EMBL" id="JAPUFD010000023">
    <property type="protein sequence ID" value="MDI1493164.1"/>
    <property type="molecule type" value="Genomic_DNA"/>
</dbReference>
<keyword evidence="6" id="KW-1185">Reference proteome</keyword>
<accession>A0AA43QWW3</accession>
<reference evidence="5" key="1">
    <citation type="journal article" date="2023" name="Genome Biol. Evol.">
        <title>First Whole Genome Sequence and Flow Cytometry Genome Size Data for the Lichen-Forming Fungus Ramalina farinacea (Ascomycota).</title>
        <authorList>
            <person name="Llewellyn T."/>
            <person name="Mian S."/>
            <person name="Hill R."/>
            <person name="Leitch I.J."/>
            <person name="Gaya E."/>
        </authorList>
    </citation>
    <scope>NUCLEOTIDE SEQUENCE</scope>
    <source>
        <strain evidence="5">LIQ254RAFAR</strain>
    </source>
</reference>
<comment type="caution">
    <text evidence="5">The sequence shown here is derived from an EMBL/GenBank/DDBJ whole genome shotgun (WGS) entry which is preliminary data.</text>
</comment>
<dbReference type="InterPro" id="IPR011990">
    <property type="entry name" value="TPR-like_helical_dom_sf"/>
</dbReference>
<dbReference type="InterPro" id="IPR019734">
    <property type="entry name" value="TPR_rpt"/>
</dbReference>
<dbReference type="AlphaFoldDB" id="A0AA43QWW3"/>
<evidence type="ECO:0000256" key="2">
    <source>
        <dbReference type="ARBA" id="ARBA00022803"/>
    </source>
</evidence>
<feature type="region of interest" description="Disordered" evidence="4">
    <location>
        <begin position="259"/>
        <end position="281"/>
    </location>
</feature>
<dbReference type="InterPro" id="IPR044244">
    <property type="entry name" value="TTC27/Emw1"/>
</dbReference>
<feature type="repeat" description="TPR" evidence="3">
    <location>
        <begin position="576"/>
        <end position="609"/>
    </location>
</feature>
<dbReference type="PANTHER" id="PTHR16193:SF0">
    <property type="entry name" value="TETRATRICOPEPTIDE REPEAT PROTEIN 27"/>
    <property type="match status" value="1"/>
</dbReference>
<evidence type="ECO:0008006" key="7">
    <source>
        <dbReference type="Google" id="ProtNLM"/>
    </source>
</evidence>